<proteinExistence type="predicted"/>
<dbReference type="AlphaFoldDB" id="A0A3L6PGS5"/>
<name>A0A3L6PGS5_PANMI</name>
<evidence type="ECO:0000313" key="2">
    <source>
        <dbReference type="EMBL" id="RLM55484.1"/>
    </source>
</evidence>
<comment type="caution">
    <text evidence="2">The sequence shown here is derived from an EMBL/GenBank/DDBJ whole genome shotgun (WGS) entry which is preliminary data.</text>
</comment>
<evidence type="ECO:0000256" key="1">
    <source>
        <dbReference type="SAM" id="MobiDB-lite"/>
    </source>
</evidence>
<dbReference type="STRING" id="4540.A0A3L6PGS5"/>
<protein>
    <submittedName>
        <fullName evidence="2">Uncharacterized protein</fullName>
    </submittedName>
</protein>
<evidence type="ECO:0000313" key="3">
    <source>
        <dbReference type="Proteomes" id="UP000275267"/>
    </source>
</evidence>
<feature type="compositionally biased region" description="Gly residues" evidence="1">
    <location>
        <begin position="103"/>
        <end position="112"/>
    </location>
</feature>
<dbReference type="EMBL" id="PQIB02000018">
    <property type="protein sequence ID" value="RLM55484.1"/>
    <property type="molecule type" value="Genomic_DNA"/>
</dbReference>
<gene>
    <name evidence="2" type="ORF">C2845_PM10G03400</name>
</gene>
<feature type="compositionally biased region" description="Gly residues" evidence="1">
    <location>
        <begin position="79"/>
        <end position="94"/>
    </location>
</feature>
<keyword evidence="3" id="KW-1185">Reference proteome</keyword>
<feature type="region of interest" description="Disordered" evidence="1">
    <location>
        <begin position="36"/>
        <end position="113"/>
    </location>
</feature>
<organism evidence="2 3">
    <name type="scientific">Panicum miliaceum</name>
    <name type="common">Proso millet</name>
    <name type="synonym">Broomcorn millet</name>
    <dbReference type="NCBI Taxonomy" id="4540"/>
    <lineage>
        <taxon>Eukaryota</taxon>
        <taxon>Viridiplantae</taxon>
        <taxon>Streptophyta</taxon>
        <taxon>Embryophyta</taxon>
        <taxon>Tracheophyta</taxon>
        <taxon>Spermatophyta</taxon>
        <taxon>Magnoliopsida</taxon>
        <taxon>Liliopsida</taxon>
        <taxon>Poales</taxon>
        <taxon>Poaceae</taxon>
        <taxon>PACMAD clade</taxon>
        <taxon>Panicoideae</taxon>
        <taxon>Panicodae</taxon>
        <taxon>Paniceae</taxon>
        <taxon>Panicinae</taxon>
        <taxon>Panicum</taxon>
        <taxon>Panicum sect. Panicum</taxon>
    </lineage>
</organism>
<accession>A0A3L6PGS5</accession>
<reference evidence="3" key="1">
    <citation type="journal article" date="2019" name="Nat. Commun.">
        <title>The genome of broomcorn millet.</title>
        <authorList>
            <person name="Zou C."/>
            <person name="Miki D."/>
            <person name="Li D."/>
            <person name="Tang Q."/>
            <person name="Xiao L."/>
            <person name="Rajput S."/>
            <person name="Deng P."/>
            <person name="Jia W."/>
            <person name="Huang R."/>
            <person name="Zhang M."/>
            <person name="Sun Y."/>
            <person name="Hu J."/>
            <person name="Fu X."/>
            <person name="Schnable P.S."/>
            <person name="Li F."/>
            <person name="Zhang H."/>
            <person name="Feng B."/>
            <person name="Zhu X."/>
            <person name="Liu R."/>
            <person name="Schnable J.C."/>
            <person name="Zhu J.-K."/>
            <person name="Zhang H."/>
        </authorList>
    </citation>
    <scope>NUCLEOTIDE SEQUENCE [LARGE SCALE GENOMIC DNA]</scope>
</reference>
<dbReference type="Proteomes" id="UP000275267">
    <property type="component" value="Unassembled WGS sequence"/>
</dbReference>
<sequence>MPNSAASARVAAHDALFARELAAVPEDRWRWAHDGDCLERPLDSSDSSPRPLFSVLFNQGHAERGRGGPTEPGPRRRSPGGGRVQPAGEDGGGAHSRDHGWARGAGGHGAHGGSPRALGLGIRSAEVVNNYDPLLTMYAIRSMHPTRI</sequence>